<dbReference type="Pfam" id="PF13181">
    <property type="entry name" value="TPR_8"/>
    <property type="match status" value="2"/>
</dbReference>
<keyword evidence="2" id="KW-0645">Protease</keyword>
<dbReference type="PANTHER" id="PTHR22726">
    <property type="entry name" value="METALLOENDOPEPTIDASE OMA1"/>
    <property type="match status" value="1"/>
</dbReference>
<dbReference type="GO" id="GO:0051603">
    <property type="term" value="P:proteolysis involved in protein catabolic process"/>
    <property type="evidence" value="ECO:0007669"/>
    <property type="project" value="TreeGrafter"/>
</dbReference>
<dbReference type="GO" id="GO:0004222">
    <property type="term" value="F:metalloendopeptidase activity"/>
    <property type="evidence" value="ECO:0007669"/>
    <property type="project" value="InterPro"/>
</dbReference>
<keyword evidence="5" id="KW-0862">Zinc</keyword>
<dbReference type="InterPro" id="IPR011990">
    <property type="entry name" value="TPR-like_helical_dom_sf"/>
</dbReference>
<keyword evidence="9" id="KW-1185">Reference proteome</keyword>
<evidence type="ECO:0000256" key="5">
    <source>
        <dbReference type="ARBA" id="ARBA00022833"/>
    </source>
</evidence>
<keyword evidence="6 8" id="KW-0482">Metalloprotease</keyword>
<dbReference type="Gene3D" id="3.30.2010.10">
    <property type="entry name" value="Metalloproteases ('zincins'), catalytic domain"/>
    <property type="match status" value="1"/>
</dbReference>
<protein>
    <submittedName>
        <fullName evidence="8">M48 family metalloprotease</fullName>
    </submittedName>
</protein>
<evidence type="ECO:0000313" key="8">
    <source>
        <dbReference type="EMBL" id="MBC3758851.1"/>
    </source>
</evidence>
<dbReference type="InterPro" id="IPR019734">
    <property type="entry name" value="TPR_rpt"/>
</dbReference>
<keyword evidence="3" id="KW-0479">Metal-binding</keyword>
<name>A0A923H886_9FLAO</name>
<keyword evidence="4" id="KW-0378">Hydrolase</keyword>
<gene>
    <name evidence="8" type="ORF">H7U19_10580</name>
</gene>
<evidence type="ECO:0000259" key="7">
    <source>
        <dbReference type="Pfam" id="PF01435"/>
    </source>
</evidence>
<evidence type="ECO:0000256" key="3">
    <source>
        <dbReference type="ARBA" id="ARBA00022723"/>
    </source>
</evidence>
<organism evidence="8 9">
    <name type="scientific">Hyunsoonleella aquatilis</name>
    <dbReference type="NCBI Taxonomy" id="2762758"/>
    <lineage>
        <taxon>Bacteria</taxon>
        <taxon>Pseudomonadati</taxon>
        <taxon>Bacteroidota</taxon>
        <taxon>Flavobacteriia</taxon>
        <taxon>Flavobacteriales</taxon>
        <taxon>Flavobacteriaceae</taxon>
    </lineage>
</organism>
<evidence type="ECO:0000256" key="6">
    <source>
        <dbReference type="ARBA" id="ARBA00023049"/>
    </source>
</evidence>
<dbReference type="InterPro" id="IPR001915">
    <property type="entry name" value="Peptidase_M48"/>
</dbReference>
<evidence type="ECO:0000256" key="4">
    <source>
        <dbReference type="ARBA" id="ARBA00022801"/>
    </source>
</evidence>
<dbReference type="RefSeq" id="WP_186562126.1">
    <property type="nucleotide sequence ID" value="NZ_JACNMF010000003.1"/>
</dbReference>
<dbReference type="Gene3D" id="1.25.40.10">
    <property type="entry name" value="Tetratricopeptide repeat domain"/>
    <property type="match status" value="1"/>
</dbReference>
<comment type="cofactor">
    <cofactor evidence="1">
        <name>Zn(2+)</name>
        <dbReference type="ChEBI" id="CHEBI:29105"/>
    </cofactor>
</comment>
<dbReference type="Proteomes" id="UP000656244">
    <property type="component" value="Unassembled WGS sequence"/>
</dbReference>
<sequence length="492" mass="57175">MKFDFYKRLLYIYIIFVVQFSALGQISEYCPIAEFDKDWSKDICLDYKGKHGYFEFKDNDEATNYVKQLMALTGLPMNFIISECSGIKNAFAYNFDGVQYIFYGNDFLESLNSEGNNIASITVLAHEIGHHLSGHVISKNYVRKYCRLTTCINQSSDCIRALENKQKQELEADAFAGFIMKKFGAELKDVKQTFIKLNNDEENEDNCSTHPSLSKRLEAVEKGYKRASINHGLSQNNAIRYHIERAKNFAYTKNDINSAFEELDLINEIKRNNQDYFVQKAKFYRKQGNVSQSFETIDKLQELYPNSPTPYLLYAIFYLDTNNDQKIIENSLNTIEVNRSNEANSILAYNLLSRSYANLNEFENASKFYDLLVERLVEVIETMDSDMVLRSSTDFYIENPVQLLLLSTFYLGLKNYENENYRTAMELARKEIDYCDYLDEDSKEYIWHKSNAYNRLGKAYMAVGSDTEACFYFEKACGISDRACNFYNNNCN</sequence>
<evidence type="ECO:0000313" key="9">
    <source>
        <dbReference type="Proteomes" id="UP000656244"/>
    </source>
</evidence>
<dbReference type="Pfam" id="PF01435">
    <property type="entry name" value="Peptidase_M48"/>
    <property type="match status" value="1"/>
</dbReference>
<evidence type="ECO:0000256" key="1">
    <source>
        <dbReference type="ARBA" id="ARBA00001947"/>
    </source>
</evidence>
<dbReference type="SUPFAM" id="SSF48452">
    <property type="entry name" value="TPR-like"/>
    <property type="match status" value="2"/>
</dbReference>
<dbReference type="GO" id="GO:0016020">
    <property type="term" value="C:membrane"/>
    <property type="evidence" value="ECO:0007669"/>
    <property type="project" value="TreeGrafter"/>
</dbReference>
<feature type="domain" description="Peptidase M48" evidence="7">
    <location>
        <begin position="65"/>
        <end position="222"/>
    </location>
</feature>
<dbReference type="GO" id="GO:0046872">
    <property type="term" value="F:metal ion binding"/>
    <property type="evidence" value="ECO:0007669"/>
    <property type="project" value="UniProtKB-KW"/>
</dbReference>
<dbReference type="EMBL" id="JACNMF010000003">
    <property type="protein sequence ID" value="MBC3758851.1"/>
    <property type="molecule type" value="Genomic_DNA"/>
</dbReference>
<dbReference type="AlphaFoldDB" id="A0A923H886"/>
<proteinExistence type="predicted"/>
<accession>A0A923H886</accession>
<dbReference type="InterPro" id="IPR051156">
    <property type="entry name" value="Mito/Outer_Membr_Metalloprot"/>
</dbReference>
<dbReference type="PANTHER" id="PTHR22726:SF1">
    <property type="entry name" value="METALLOENDOPEPTIDASE OMA1, MITOCHONDRIAL"/>
    <property type="match status" value="1"/>
</dbReference>
<reference evidence="8" key="1">
    <citation type="submission" date="2020-08" db="EMBL/GenBank/DDBJ databases">
        <title>Hyunsoonleella sp. strain SJ7 genome sequencing and assembly.</title>
        <authorList>
            <person name="Kim I."/>
        </authorList>
    </citation>
    <scope>NUCLEOTIDE SEQUENCE</scope>
    <source>
        <strain evidence="8">SJ7</strain>
    </source>
</reference>
<comment type="caution">
    <text evidence="8">The sequence shown here is derived from an EMBL/GenBank/DDBJ whole genome shotgun (WGS) entry which is preliminary data.</text>
</comment>
<evidence type="ECO:0000256" key="2">
    <source>
        <dbReference type="ARBA" id="ARBA00022670"/>
    </source>
</evidence>